<proteinExistence type="predicted"/>
<reference evidence="1 2" key="2">
    <citation type="journal article" date="2022" name="Mol. Ecol. Resour.">
        <title>The genomes of chicory, endive, great burdock and yacon provide insights into Asteraceae paleo-polyploidization history and plant inulin production.</title>
        <authorList>
            <person name="Fan W."/>
            <person name="Wang S."/>
            <person name="Wang H."/>
            <person name="Wang A."/>
            <person name="Jiang F."/>
            <person name="Liu H."/>
            <person name="Zhao H."/>
            <person name="Xu D."/>
            <person name="Zhang Y."/>
        </authorList>
    </citation>
    <scope>NUCLEOTIDE SEQUENCE [LARGE SCALE GENOMIC DNA]</scope>
    <source>
        <strain evidence="2">cv. Yunnan</strain>
        <tissue evidence="1">Leaves</tissue>
    </source>
</reference>
<protein>
    <submittedName>
        <fullName evidence="1">Uncharacterized protein</fullName>
    </submittedName>
</protein>
<comment type="caution">
    <text evidence="1">The sequence shown here is derived from an EMBL/GenBank/DDBJ whole genome shotgun (WGS) entry which is preliminary data.</text>
</comment>
<sequence length="206" mass="22911">MRSCEHKTPGSSEDIGSEHKTPEWVTQPTEPYQLPCLGVFHEGKQHKRSSVSTMSILSRSAAYKNLQEKALKKDVENDEKENKININKIDYGKVVEKSNDDGVSEGFGVGSGMDLERNTYPLASFLSAPLLTNYNTTDPLTDPILWSSLVPSLRTRSSQPVEQDDEETLALHSELVEGHLDLYGAQPVEGPLAYGRFDVCLLPLKY</sequence>
<dbReference type="EMBL" id="CM042043">
    <property type="protein sequence ID" value="KAI3695520.1"/>
    <property type="molecule type" value="Genomic_DNA"/>
</dbReference>
<reference evidence="2" key="1">
    <citation type="journal article" date="2022" name="Mol. Ecol. Resour.">
        <title>The genomes of chicory, endive, great burdock and yacon provide insights into Asteraceae palaeo-polyploidization history and plant inulin production.</title>
        <authorList>
            <person name="Fan W."/>
            <person name="Wang S."/>
            <person name="Wang H."/>
            <person name="Wang A."/>
            <person name="Jiang F."/>
            <person name="Liu H."/>
            <person name="Zhao H."/>
            <person name="Xu D."/>
            <person name="Zhang Y."/>
        </authorList>
    </citation>
    <scope>NUCLEOTIDE SEQUENCE [LARGE SCALE GENOMIC DNA]</scope>
    <source>
        <strain evidence="2">cv. Yunnan</strain>
    </source>
</reference>
<evidence type="ECO:0000313" key="2">
    <source>
        <dbReference type="Proteomes" id="UP001056120"/>
    </source>
</evidence>
<name>A0ACB8ZDY7_9ASTR</name>
<evidence type="ECO:0000313" key="1">
    <source>
        <dbReference type="EMBL" id="KAI3695520.1"/>
    </source>
</evidence>
<accession>A0ACB8ZDY7</accession>
<keyword evidence="2" id="KW-1185">Reference proteome</keyword>
<organism evidence="1 2">
    <name type="scientific">Smallanthus sonchifolius</name>
    <dbReference type="NCBI Taxonomy" id="185202"/>
    <lineage>
        <taxon>Eukaryota</taxon>
        <taxon>Viridiplantae</taxon>
        <taxon>Streptophyta</taxon>
        <taxon>Embryophyta</taxon>
        <taxon>Tracheophyta</taxon>
        <taxon>Spermatophyta</taxon>
        <taxon>Magnoliopsida</taxon>
        <taxon>eudicotyledons</taxon>
        <taxon>Gunneridae</taxon>
        <taxon>Pentapetalae</taxon>
        <taxon>asterids</taxon>
        <taxon>campanulids</taxon>
        <taxon>Asterales</taxon>
        <taxon>Asteraceae</taxon>
        <taxon>Asteroideae</taxon>
        <taxon>Heliantheae alliance</taxon>
        <taxon>Millerieae</taxon>
        <taxon>Smallanthus</taxon>
    </lineage>
</organism>
<gene>
    <name evidence="1" type="ORF">L1987_78517</name>
</gene>
<dbReference type="Proteomes" id="UP001056120">
    <property type="component" value="Linkage Group LG26"/>
</dbReference>